<feature type="compositionally biased region" description="Polar residues" evidence="1">
    <location>
        <begin position="71"/>
        <end position="92"/>
    </location>
</feature>
<reference evidence="2" key="1">
    <citation type="journal article" date="2019" name="Sci. Rep.">
        <title>Draft genome of Tanacetum cinerariifolium, the natural source of mosquito coil.</title>
        <authorList>
            <person name="Yamashiro T."/>
            <person name="Shiraishi A."/>
            <person name="Satake H."/>
            <person name="Nakayama K."/>
        </authorList>
    </citation>
    <scope>NUCLEOTIDE SEQUENCE</scope>
</reference>
<evidence type="ECO:0000313" key="2">
    <source>
        <dbReference type="EMBL" id="GFD01260.1"/>
    </source>
</evidence>
<name>A0A699SUF3_TANCI</name>
<dbReference type="EMBL" id="BKCJ011190244">
    <property type="protein sequence ID" value="GFD01260.1"/>
    <property type="molecule type" value="Genomic_DNA"/>
</dbReference>
<proteinExistence type="predicted"/>
<accession>A0A699SUF3</accession>
<evidence type="ECO:0000256" key="1">
    <source>
        <dbReference type="SAM" id="MobiDB-lite"/>
    </source>
</evidence>
<feature type="compositionally biased region" description="Polar residues" evidence="1">
    <location>
        <begin position="1"/>
        <end position="21"/>
    </location>
</feature>
<gene>
    <name evidence="2" type="ORF">Tci_873229</name>
</gene>
<feature type="region of interest" description="Disordered" evidence="1">
    <location>
        <begin position="1"/>
        <end position="24"/>
    </location>
</feature>
<feature type="non-terminal residue" evidence="2">
    <location>
        <position position="189"/>
    </location>
</feature>
<organism evidence="2">
    <name type="scientific">Tanacetum cinerariifolium</name>
    <name type="common">Dalmatian daisy</name>
    <name type="synonym">Chrysanthemum cinerariifolium</name>
    <dbReference type="NCBI Taxonomy" id="118510"/>
    <lineage>
        <taxon>Eukaryota</taxon>
        <taxon>Viridiplantae</taxon>
        <taxon>Streptophyta</taxon>
        <taxon>Embryophyta</taxon>
        <taxon>Tracheophyta</taxon>
        <taxon>Spermatophyta</taxon>
        <taxon>Magnoliopsida</taxon>
        <taxon>eudicotyledons</taxon>
        <taxon>Gunneridae</taxon>
        <taxon>Pentapetalae</taxon>
        <taxon>asterids</taxon>
        <taxon>campanulids</taxon>
        <taxon>Asterales</taxon>
        <taxon>Asteraceae</taxon>
        <taxon>Asteroideae</taxon>
        <taxon>Anthemideae</taxon>
        <taxon>Anthemidinae</taxon>
        <taxon>Tanacetum</taxon>
    </lineage>
</organism>
<dbReference type="AlphaFoldDB" id="A0A699SUF3"/>
<comment type="caution">
    <text evidence="2">The sequence shown here is derived from an EMBL/GenBank/DDBJ whole genome shotgun (WGS) entry which is preliminary data.</text>
</comment>
<protein>
    <submittedName>
        <fullName evidence="2">Integrase, catalytic region, zinc finger, CCHC-type, peptidase aspartic, catalytic</fullName>
    </submittedName>
</protein>
<feature type="region of interest" description="Disordered" evidence="1">
    <location>
        <begin position="61"/>
        <end position="92"/>
    </location>
</feature>
<sequence length="189" mass="21071">MTPATISSGLVPKPSSSTSYVPPTRKDWDLLFQPLFDELLNPPPSVDSQNAEVIAPLDEVIPQDNDDSIGLPSSTEVDQDAPSLSHSHTTTEIQSSAIPQDVGNENMDIEVAHMGNDPLPCVPITEVTRLQLQEQALFCYYDAFLTSVEPKTYKEALTQACWIEAMQEEIQEFERLEVWELVPRPDKVM</sequence>